<dbReference type="WBParaSite" id="DME_0000946401-mRNA-1">
    <property type="protein sequence ID" value="DME_0000946401-mRNA-1"/>
    <property type="gene ID" value="DME_0000946401"/>
</dbReference>
<reference evidence="15" key="1">
    <citation type="submission" date="2017-02" db="UniProtKB">
        <authorList>
            <consortium name="WormBaseParasite"/>
        </authorList>
    </citation>
    <scope>IDENTIFICATION</scope>
</reference>
<evidence type="ECO:0000256" key="1">
    <source>
        <dbReference type="ARBA" id="ARBA00004123"/>
    </source>
</evidence>
<dbReference type="PANTHER" id="PTHR12131">
    <property type="entry name" value="ATP-DEPENDENT RNA AND DNA HELICASE"/>
    <property type="match status" value="1"/>
</dbReference>
<dbReference type="PROSITE" id="PS51194">
    <property type="entry name" value="HELICASE_CTER"/>
    <property type="match status" value="1"/>
</dbReference>
<keyword evidence="5" id="KW-0378">Hydrolase</keyword>
<evidence type="ECO:0000256" key="3">
    <source>
        <dbReference type="ARBA" id="ARBA00022552"/>
    </source>
</evidence>
<dbReference type="GO" id="GO:0005634">
    <property type="term" value="C:nucleus"/>
    <property type="evidence" value="ECO:0007669"/>
    <property type="project" value="UniProtKB-SubCell"/>
</dbReference>
<dbReference type="Gene3D" id="3.40.50.300">
    <property type="entry name" value="P-loop containing nucleotide triphosphate hydrolases"/>
    <property type="match status" value="2"/>
</dbReference>
<dbReference type="Pfam" id="PF08148">
    <property type="entry name" value="DSHCT"/>
    <property type="match status" value="1"/>
</dbReference>
<evidence type="ECO:0000256" key="4">
    <source>
        <dbReference type="ARBA" id="ARBA00022741"/>
    </source>
</evidence>
<dbReference type="PROSITE" id="PS51192">
    <property type="entry name" value="HELICASE_ATP_BIND_1"/>
    <property type="match status" value="1"/>
</dbReference>
<feature type="coiled-coil region" evidence="9">
    <location>
        <begin position="810"/>
        <end position="837"/>
    </location>
</feature>
<dbReference type="PANTHER" id="PTHR12131:SF7">
    <property type="entry name" value="EXOSOME RNA HELICASE MTR4"/>
    <property type="match status" value="1"/>
</dbReference>
<evidence type="ECO:0000256" key="7">
    <source>
        <dbReference type="ARBA" id="ARBA00022840"/>
    </source>
</evidence>
<evidence type="ECO:0000313" key="13">
    <source>
        <dbReference type="Proteomes" id="UP000038040"/>
    </source>
</evidence>
<evidence type="ECO:0000313" key="15">
    <source>
        <dbReference type="WBParaSite" id="DME_0000946401-mRNA-1"/>
    </source>
</evidence>
<dbReference type="PIRSF" id="PIRSF005198">
    <property type="entry name" value="Antiviral_helicase_SKI2"/>
    <property type="match status" value="1"/>
</dbReference>
<keyword evidence="14" id="KW-1185">Reference proteome</keyword>
<dbReference type="InterPro" id="IPR050699">
    <property type="entry name" value="RNA-DNA_Helicase"/>
</dbReference>
<dbReference type="Pfam" id="PF21408">
    <property type="entry name" value="MTR4-like_stalk"/>
    <property type="match status" value="1"/>
</dbReference>
<dbReference type="Proteomes" id="UP000274756">
    <property type="component" value="Unassembled WGS sequence"/>
</dbReference>
<comment type="similarity">
    <text evidence="2">Belongs to the helicase family. SKI2 subfamily.</text>
</comment>
<evidence type="ECO:0000256" key="8">
    <source>
        <dbReference type="ARBA" id="ARBA00023242"/>
    </source>
</evidence>
<dbReference type="GO" id="GO:0003723">
    <property type="term" value="F:RNA binding"/>
    <property type="evidence" value="ECO:0007669"/>
    <property type="project" value="InterPro"/>
</dbReference>
<evidence type="ECO:0000313" key="12">
    <source>
        <dbReference type="EMBL" id="VDN53191.1"/>
    </source>
</evidence>
<dbReference type="Gene3D" id="2.40.30.300">
    <property type="match status" value="1"/>
</dbReference>
<dbReference type="GO" id="GO:0016787">
    <property type="term" value="F:hydrolase activity"/>
    <property type="evidence" value="ECO:0007669"/>
    <property type="project" value="UniProtKB-KW"/>
</dbReference>
<dbReference type="SMART" id="SM00490">
    <property type="entry name" value="HELICc"/>
    <property type="match status" value="1"/>
</dbReference>
<evidence type="ECO:0000256" key="9">
    <source>
        <dbReference type="SAM" id="Coils"/>
    </source>
</evidence>
<dbReference type="GO" id="GO:0003724">
    <property type="term" value="F:RNA helicase activity"/>
    <property type="evidence" value="ECO:0007669"/>
    <property type="project" value="InterPro"/>
</dbReference>
<accession>A0A0N4UNI2</accession>
<evidence type="ECO:0000256" key="5">
    <source>
        <dbReference type="ARBA" id="ARBA00022801"/>
    </source>
</evidence>
<dbReference type="GO" id="GO:0005524">
    <property type="term" value="F:ATP binding"/>
    <property type="evidence" value="ECO:0007669"/>
    <property type="project" value="UniProtKB-KW"/>
</dbReference>
<dbReference type="SMART" id="SM01142">
    <property type="entry name" value="DSHCT"/>
    <property type="match status" value="1"/>
</dbReference>
<reference evidence="12 14" key="2">
    <citation type="submission" date="2018-11" db="EMBL/GenBank/DDBJ databases">
        <authorList>
            <consortium name="Pathogen Informatics"/>
        </authorList>
    </citation>
    <scope>NUCLEOTIDE SEQUENCE [LARGE SCALE GENOMIC DNA]</scope>
</reference>
<protein>
    <submittedName>
        <fullName evidence="15">Superkiller viralicidic activity 2-like 2</fullName>
    </submittedName>
</protein>
<dbReference type="SMART" id="SM00487">
    <property type="entry name" value="DEXDc"/>
    <property type="match status" value="1"/>
</dbReference>
<dbReference type="InterPro" id="IPR025696">
    <property type="entry name" value="Beta-barrel_MTR4"/>
</dbReference>
<evidence type="ECO:0000259" key="10">
    <source>
        <dbReference type="PROSITE" id="PS51192"/>
    </source>
</evidence>
<evidence type="ECO:0000256" key="6">
    <source>
        <dbReference type="ARBA" id="ARBA00022806"/>
    </source>
</evidence>
<dbReference type="AlphaFoldDB" id="A0A0N4UNI2"/>
<keyword evidence="7" id="KW-0067">ATP-binding</keyword>
<dbReference type="Pfam" id="PF00270">
    <property type="entry name" value="DEAD"/>
    <property type="match status" value="1"/>
</dbReference>
<dbReference type="EMBL" id="UYYG01000110">
    <property type="protein sequence ID" value="VDN53191.1"/>
    <property type="molecule type" value="Genomic_DNA"/>
</dbReference>
<dbReference type="InterPro" id="IPR014001">
    <property type="entry name" value="Helicase_ATP-bd"/>
</dbReference>
<dbReference type="InterPro" id="IPR001650">
    <property type="entry name" value="Helicase_C-like"/>
</dbReference>
<dbReference type="InterPro" id="IPR011545">
    <property type="entry name" value="DEAD/DEAH_box_helicase_dom"/>
</dbReference>
<gene>
    <name evidence="12" type="ORF">DME_LOCUS3164</name>
</gene>
<proteinExistence type="inferred from homology"/>
<comment type="subcellular location">
    <subcellularLocation>
        <location evidence="1">Nucleus</location>
    </subcellularLocation>
</comment>
<feature type="domain" description="Helicase ATP-binding" evidence="10">
    <location>
        <begin position="129"/>
        <end position="285"/>
    </location>
</feature>
<name>A0A0N4UNI2_DRAME</name>
<dbReference type="InterPro" id="IPR012961">
    <property type="entry name" value="Ski2/MTR4_C"/>
</dbReference>
<keyword evidence="3" id="KW-0698">rRNA processing</keyword>
<dbReference type="Pfam" id="PF13234">
    <property type="entry name" value="MTR4_beta-barrel"/>
    <property type="match status" value="1"/>
</dbReference>
<dbReference type="SUPFAM" id="SSF52540">
    <property type="entry name" value="P-loop containing nucleoside triphosphate hydrolases"/>
    <property type="match status" value="1"/>
</dbReference>
<dbReference type="InterPro" id="IPR027417">
    <property type="entry name" value="P-loop_NTPase"/>
</dbReference>
<dbReference type="GO" id="GO:0000460">
    <property type="term" value="P:maturation of 5.8S rRNA"/>
    <property type="evidence" value="ECO:0007669"/>
    <property type="project" value="TreeGrafter"/>
</dbReference>
<dbReference type="GO" id="GO:0006401">
    <property type="term" value="P:RNA catabolic process"/>
    <property type="evidence" value="ECO:0007669"/>
    <property type="project" value="InterPro"/>
</dbReference>
<feature type="domain" description="Helicase C-terminal" evidence="11">
    <location>
        <begin position="352"/>
        <end position="556"/>
    </location>
</feature>
<keyword evidence="6" id="KW-0347">Helicase</keyword>
<evidence type="ECO:0000256" key="2">
    <source>
        <dbReference type="ARBA" id="ARBA00010140"/>
    </source>
</evidence>
<keyword evidence="4" id="KW-0547">Nucleotide-binding</keyword>
<dbReference type="CDD" id="cd18795">
    <property type="entry name" value="SF2_C_Ski2"/>
    <property type="match status" value="1"/>
</dbReference>
<dbReference type="InterPro" id="IPR016438">
    <property type="entry name" value="SKI2-like"/>
</dbReference>
<dbReference type="Gene3D" id="1.10.3380.30">
    <property type="match status" value="2"/>
</dbReference>
<dbReference type="CDD" id="cd13154">
    <property type="entry name" value="KOW_Mtr4"/>
    <property type="match status" value="1"/>
</dbReference>
<dbReference type="STRING" id="318479.A0A0N4UNI2"/>
<keyword evidence="9" id="KW-0175">Coiled coil</keyword>
<dbReference type="FunFam" id="1.10.3380.30:FF:000002">
    <property type="entry name" value="superkiller viralicidic activity 2-like 2"/>
    <property type="match status" value="1"/>
</dbReference>
<keyword evidence="8" id="KW-0539">Nucleus</keyword>
<dbReference type="Proteomes" id="UP000038040">
    <property type="component" value="Unplaced"/>
</dbReference>
<sequence>MDDDDLFDAFDYQPSDASFQAMRKVEMAKVNEARTNADTFLKMLAEGLDDKKTTNNTVGTEEKVDDEPSVNFELANYRRSQIFSIAVEGNCTHEVVVPAGMEYTPLVSRTSEPAKSYDFQLDAFQKEGIMCIDNLQSVLISAHTSAGKTAVALYAIALALKEKQRVIYTSPIKALSNQKYRELQEEFGDIGLMTGDVTLNPDASCLVMTTEILRSMLYRGSEIMREVGWVIFDEIHYMRNQERGVVWEETIILLPDNVHYVFLSATIPNARQFADWVVYLHNQPVHVVYTDYRPVPLQHFIFPAGGSGLYEVVNIQGQFREEKFIDAMSGLKQAGEEGRGDFRKGTEKGGSDVMKIIRTIKERDMIPCIIFSFSRKECEAYATQMKNMDFNTEKEKTIVKEIYVNAISLLSDDDRHLPQVGQVLPYLLRGVGIHHSGLLPIIKEVVEILFGEGLIKTLFATETFSMGLNMPARTVLFTSARKFDGKDYRWITSGEYIQMSGRAGRRGKDDRGLVILMVNQQLGSETARQIIKGDPDPLNSQFRLTYNMVLNLLRVEGINPEFMLQNSFYQFQNYDALPRLHENVDKKTKELAATKVENEIEIAGYYQMIKQIEFLQSTIRKVVTKPVHIVPFLQAGRLLRITTKEHDFGWAALLNFHKKTNPTDPLSPSIIYVLDMAILLTAESARDVSNVAQLHPPLPEEKGVIEVVPISIDCVSEISAVRIKLPQNLKSFEAKQSVARAINAIKKRFNNIMPPLDPLNDMKIRDANLEENLTKLEALERRKSTHPLRQIYIFLLQKNFDDLYKAYERKLEIEAELKSAKAELKKAQNLLQLDELKCRKRVLRRLQYCDESDVITPKGRVACEISAADELMLTEMMFGGLFTELTPPQLAALLSCFVFEEKKGATKLADELSGCLRSMQEYARRIARITKESKLEIDEDQYVASFKPHLMDVIHNWCTGMSFAEILKKTDVFEGSIIRCMRRCEELLRQMVNASKAIGNTDLEKRFETARLKMKRDIVFTASLYL</sequence>
<evidence type="ECO:0000313" key="14">
    <source>
        <dbReference type="Proteomes" id="UP000274756"/>
    </source>
</evidence>
<dbReference type="OrthoDB" id="64767at2759"/>
<organism evidence="13 15">
    <name type="scientific">Dracunculus medinensis</name>
    <name type="common">Guinea worm</name>
    <dbReference type="NCBI Taxonomy" id="318479"/>
    <lineage>
        <taxon>Eukaryota</taxon>
        <taxon>Metazoa</taxon>
        <taxon>Ecdysozoa</taxon>
        <taxon>Nematoda</taxon>
        <taxon>Chromadorea</taxon>
        <taxon>Rhabditida</taxon>
        <taxon>Spirurina</taxon>
        <taxon>Dracunculoidea</taxon>
        <taxon>Dracunculidae</taxon>
        <taxon>Dracunculus</taxon>
    </lineage>
</organism>
<dbReference type="FunFam" id="2.40.30.300:FF:000001">
    <property type="entry name" value="Mtr4 exosome RNA helicase"/>
    <property type="match status" value="1"/>
</dbReference>
<dbReference type="CDD" id="cd18024">
    <property type="entry name" value="DEXHc_Mtr4-like"/>
    <property type="match status" value="1"/>
</dbReference>
<dbReference type="FunFam" id="3.40.50.300:FF:000141">
    <property type="entry name" value="ATP-dependent RNA helicase DOB1"/>
    <property type="match status" value="1"/>
</dbReference>
<dbReference type="FunFam" id="3.40.50.300:FF:000083">
    <property type="entry name" value="ATP-dependent RNA helicase DOB1"/>
    <property type="match status" value="1"/>
</dbReference>
<evidence type="ECO:0000259" key="11">
    <source>
        <dbReference type="PROSITE" id="PS51194"/>
    </source>
</evidence>
<dbReference type="InterPro" id="IPR048392">
    <property type="entry name" value="MTR4-like_stalk"/>
</dbReference>